<keyword evidence="5 9" id="KW-0805">Transcription regulation</keyword>
<dbReference type="GO" id="GO:0035267">
    <property type="term" value="C:NuA4 histone acetyltransferase complex"/>
    <property type="evidence" value="ECO:0007669"/>
    <property type="project" value="UniProtKB-UniRule"/>
</dbReference>
<feature type="region of interest" description="Disordered" evidence="11">
    <location>
        <begin position="251"/>
        <end position="273"/>
    </location>
</feature>
<gene>
    <name evidence="12" type="ORF">I9W82_005220</name>
</gene>
<feature type="compositionally biased region" description="Basic and acidic residues" evidence="11">
    <location>
        <begin position="1"/>
        <end position="23"/>
    </location>
</feature>
<name>A0A8H7ZC80_9ASCO</name>
<dbReference type="Proteomes" id="UP000669133">
    <property type="component" value="Unassembled WGS sequence"/>
</dbReference>
<feature type="coiled-coil region" evidence="10">
    <location>
        <begin position="80"/>
        <end position="110"/>
    </location>
</feature>
<evidence type="ECO:0000313" key="13">
    <source>
        <dbReference type="Proteomes" id="UP000669133"/>
    </source>
</evidence>
<evidence type="ECO:0000256" key="5">
    <source>
        <dbReference type="ARBA" id="ARBA00023015"/>
    </source>
</evidence>
<dbReference type="GO" id="GO:0006325">
    <property type="term" value="P:chromatin organization"/>
    <property type="evidence" value="ECO:0007669"/>
    <property type="project" value="UniProtKB-KW"/>
</dbReference>
<proteinExistence type="inferred from homology"/>
<dbReference type="PANTHER" id="PTHR13476">
    <property type="entry name" value="CHROMATIN MODIFICATION-RELATED PROTEIN MEAF6"/>
    <property type="match status" value="1"/>
</dbReference>
<dbReference type="Pfam" id="PF09340">
    <property type="entry name" value="NuA4"/>
    <property type="match status" value="1"/>
</dbReference>
<evidence type="ECO:0000256" key="7">
    <source>
        <dbReference type="ARBA" id="ARBA00023163"/>
    </source>
</evidence>
<keyword evidence="8 9" id="KW-0539">Nucleus</keyword>
<dbReference type="OrthoDB" id="440324at2759"/>
<comment type="similarity">
    <text evidence="2 9">Belongs to the EAF6 family.</text>
</comment>
<keyword evidence="9" id="KW-0234">DNA repair</keyword>
<keyword evidence="6 10" id="KW-0175">Coiled coil</keyword>
<feature type="compositionally biased region" description="Basic residues" evidence="11">
    <location>
        <begin position="263"/>
        <end position="273"/>
    </location>
</feature>
<evidence type="ECO:0000256" key="4">
    <source>
        <dbReference type="ARBA" id="ARBA00022853"/>
    </source>
</evidence>
<feature type="compositionally biased region" description="Low complexity" evidence="11">
    <location>
        <begin position="55"/>
        <end position="79"/>
    </location>
</feature>
<evidence type="ECO:0000256" key="1">
    <source>
        <dbReference type="ARBA" id="ARBA00004123"/>
    </source>
</evidence>
<comment type="function">
    <text evidence="9">Component of the NuA4 histone acetyltransferase complex which is involved in transcriptional activation of selected genes principally by acetylation of nucleosomal histone H4 and H2A. The NuA4 complex is also involved in DNA repair.</text>
</comment>
<keyword evidence="4 9" id="KW-0156">Chromatin regulator</keyword>
<evidence type="ECO:0000256" key="6">
    <source>
        <dbReference type="ARBA" id="ARBA00023054"/>
    </source>
</evidence>
<reference evidence="12 13" key="1">
    <citation type="submission" date="2020-12" db="EMBL/GenBank/DDBJ databases">
        <title>Effect of drift, selection, and recombination on the evolution of hybrid genomes in Candida yeast pathogens.</title>
        <authorList>
            <person name="Mixao V."/>
            <person name="Ksiezopolska E."/>
            <person name="Saus E."/>
            <person name="Boekhout T."/>
            <person name="Gacser A."/>
            <person name="Gabaldon T."/>
        </authorList>
    </citation>
    <scope>NUCLEOTIDE SEQUENCE [LARGE SCALE GENOMIC DNA]</scope>
    <source>
        <strain evidence="12 13">BP57</strain>
    </source>
</reference>
<keyword evidence="13" id="KW-1185">Reference proteome</keyword>
<organism evidence="12 13">
    <name type="scientific">Candida metapsilosis</name>
    <dbReference type="NCBI Taxonomy" id="273372"/>
    <lineage>
        <taxon>Eukaryota</taxon>
        <taxon>Fungi</taxon>
        <taxon>Dikarya</taxon>
        <taxon>Ascomycota</taxon>
        <taxon>Saccharomycotina</taxon>
        <taxon>Pichiomycetes</taxon>
        <taxon>Debaryomycetaceae</taxon>
        <taxon>Candida/Lodderomyces clade</taxon>
        <taxon>Candida</taxon>
    </lineage>
</organism>
<dbReference type="AlphaFoldDB" id="A0A8H7ZC80"/>
<keyword evidence="7 9" id="KW-0804">Transcription</keyword>
<evidence type="ECO:0000256" key="3">
    <source>
        <dbReference type="ARBA" id="ARBA00018504"/>
    </source>
</evidence>
<dbReference type="InterPro" id="IPR015418">
    <property type="entry name" value="Eaf6"/>
</dbReference>
<protein>
    <recommendedName>
        <fullName evidence="3 9">Chromatin modification-related protein EAF6</fullName>
    </recommendedName>
</protein>
<comment type="subunit">
    <text evidence="9">Component of the NuA4 histone acetyltransferase complex.</text>
</comment>
<feature type="region of interest" description="Disordered" evidence="11">
    <location>
        <begin position="1"/>
        <end position="80"/>
    </location>
</feature>
<evidence type="ECO:0000256" key="11">
    <source>
        <dbReference type="SAM" id="MobiDB-lite"/>
    </source>
</evidence>
<dbReference type="GO" id="GO:0006281">
    <property type="term" value="P:DNA repair"/>
    <property type="evidence" value="ECO:0007669"/>
    <property type="project" value="UniProtKB-UniRule"/>
</dbReference>
<dbReference type="GO" id="GO:0005634">
    <property type="term" value="C:nucleus"/>
    <property type="evidence" value="ECO:0007669"/>
    <property type="project" value="UniProtKB-SubCell"/>
</dbReference>
<dbReference type="GeneID" id="93653849"/>
<keyword evidence="9" id="KW-0227">DNA damage</keyword>
<evidence type="ECO:0000256" key="2">
    <source>
        <dbReference type="ARBA" id="ARBA00010916"/>
    </source>
</evidence>
<evidence type="ECO:0000313" key="12">
    <source>
        <dbReference type="EMBL" id="KAG5417584.1"/>
    </source>
</evidence>
<comment type="caution">
    <text evidence="12">The sequence shown here is derived from an EMBL/GenBank/DDBJ whole genome shotgun (WGS) entry which is preliminary data.</text>
</comment>
<comment type="subcellular location">
    <subcellularLocation>
        <location evidence="1 9">Nucleus</location>
    </subcellularLocation>
</comment>
<feature type="compositionally biased region" description="Polar residues" evidence="11">
    <location>
        <begin position="39"/>
        <end position="54"/>
    </location>
</feature>
<evidence type="ECO:0000256" key="9">
    <source>
        <dbReference type="RuleBase" id="RU368022"/>
    </source>
</evidence>
<evidence type="ECO:0000256" key="8">
    <source>
        <dbReference type="ARBA" id="ARBA00023242"/>
    </source>
</evidence>
<sequence length="273" mass="28637">MANEEMKEMKNSSQKKDSTEDKPAVPLKAAPSPSKGAGSDQSKSPQKNNNKSDNSTPSSQSKASTPSSSSTKQSKGAASVEKYNDLKKKLTQQILKKQEIANKLAKLEDTIYQKESSYFEESYSGNIVKGFENFSKSSGGGASATGGGGGSGASGFKRRIVYTEDDHIFSLSSISFVKNMVKRHGAGYAAAANGALANATASSIINARDDFDDYEDSVDPTTANLGIKPGNAGAAGSASATPVAASVALENNKQEISRSSTPSRKRKARTIED</sequence>
<dbReference type="EMBL" id="JAEOAQ010000007">
    <property type="protein sequence ID" value="KAG5417584.1"/>
    <property type="molecule type" value="Genomic_DNA"/>
</dbReference>
<accession>A0A8H7ZC80</accession>
<evidence type="ECO:0000256" key="10">
    <source>
        <dbReference type="SAM" id="Coils"/>
    </source>
</evidence>
<dbReference type="RefSeq" id="XP_067546700.1">
    <property type="nucleotide sequence ID" value="XM_067694374.1"/>
</dbReference>